<comment type="caution">
    <text evidence="2">The sequence shown here is derived from an EMBL/GenBank/DDBJ whole genome shotgun (WGS) entry which is preliminary data.</text>
</comment>
<dbReference type="Proteomes" id="UP001238088">
    <property type="component" value="Unassembled WGS sequence"/>
</dbReference>
<sequence>MAITFIAVFYLLFNLQDIEYSLAWVIGIFIVMYCYALPVSLFSDFILKIYLLKRIVGLIIYTLFSISAIVMFYLIYNDYSDIISLLFLESAAVVLIIVIIYWTIDELLRFIYIKINLKINTIN</sequence>
<evidence type="ECO:0000313" key="3">
    <source>
        <dbReference type="Proteomes" id="UP001238088"/>
    </source>
</evidence>
<keyword evidence="1" id="KW-0472">Membrane</keyword>
<evidence type="ECO:0000256" key="1">
    <source>
        <dbReference type="SAM" id="Phobius"/>
    </source>
</evidence>
<gene>
    <name evidence="2" type="ORF">J2S17_000728</name>
</gene>
<evidence type="ECO:0000313" key="2">
    <source>
        <dbReference type="EMBL" id="MDQ0268859.1"/>
    </source>
</evidence>
<keyword evidence="3" id="KW-1185">Reference proteome</keyword>
<accession>A0ABU0AC82</accession>
<feature type="transmembrane region" description="Helical" evidence="1">
    <location>
        <begin position="55"/>
        <end position="76"/>
    </location>
</feature>
<keyword evidence="1" id="KW-1133">Transmembrane helix</keyword>
<evidence type="ECO:0008006" key="4">
    <source>
        <dbReference type="Google" id="ProtNLM"/>
    </source>
</evidence>
<feature type="transmembrane region" description="Helical" evidence="1">
    <location>
        <begin position="82"/>
        <end position="104"/>
    </location>
</feature>
<keyword evidence="1" id="KW-0812">Transmembrane</keyword>
<feature type="transmembrane region" description="Helical" evidence="1">
    <location>
        <begin position="20"/>
        <end position="43"/>
    </location>
</feature>
<protein>
    <recommendedName>
        <fullName evidence="4">Regulatory protein YrvL</fullName>
    </recommendedName>
</protein>
<name>A0ABU0AC82_9BACI</name>
<organism evidence="2 3">
    <name type="scientific">Cytobacillus purgationiresistens</name>
    <dbReference type="NCBI Taxonomy" id="863449"/>
    <lineage>
        <taxon>Bacteria</taxon>
        <taxon>Bacillati</taxon>
        <taxon>Bacillota</taxon>
        <taxon>Bacilli</taxon>
        <taxon>Bacillales</taxon>
        <taxon>Bacillaceae</taxon>
        <taxon>Cytobacillus</taxon>
    </lineage>
</organism>
<reference evidence="2 3" key="1">
    <citation type="submission" date="2023-07" db="EMBL/GenBank/DDBJ databases">
        <title>Genomic Encyclopedia of Type Strains, Phase IV (KMG-IV): sequencing the most valuable type-strain genomes for metagenomic binning, comparative biology and taxonomic classification.</title>
        <authorList>
            <person name="Goeker M."/>
        </authorList>
    </citation>
    <scope>NUCLEOTIDE SEQUENCE [LARGE SCALE GENOMIC DNA]</scope>
    <source>
        <strain evidence="2 3">DSM 23494</strain>
    </source>
</reference>
<proteinExistence type="predicted"/>
<dbReference type="EMBL" id="JAUSUB010000002">
    <property type="protein sequence ID" value="MDQ0268859.1"/>
    <property type="molecule type" value="Genomic_DNA"/>
</dbReference>